<accession>A0ABQ8JGH7</accession>
<reference evidence="1 2" key="2">
    <citation type="journal article" date="2022" name="Mol. Biol. Evol.">
        <title>Comparative Genomics Reveals Insights into the Divergent Evolution of Astigmatic Mites and Household Pest Adaptations.</title>
        <authorList>
            <person name="Xiong Q."/>
            <person name="Wan A.T."/>
            <person name="Liu X."/>
            <person name="Fung C.S."/>
            <person name="Xiao X."/>
            <person name="Malainual N."/>
            <person name="Hou J."/>
            <person name="Wang L."/>
            <person name="Wang M."/>
            <person name="Yang K.Y."/>
            <person name="Cui Y."/>
            <person name="Leung E.L."/>
            <person name="Nong W."/>
            <person name="Shin S.K."/>
            <person name="Au S.W."/>
            <person name="Jeong K.Y."/>
            <person name="Chew F.T."/>
            <person name="Hui J.H."/>
            <person name="Leung T.F."/>
            <person name="Tungtrongchitr A."/>
            <person name="Zhong N."/>
            <person name="Liu Z."/>
            <person name="Tsui S.K."/>
        </authorList>
    </citation>
    <scope>NUCLEOTIDE SEQUENCE [LARGE SCALE GENOMIC DNA]</scope>
    <source>
        <strain evidence="1">Derp</strain>
    </source>
</reference>
<evidence type="ECO:0000313" key="2">
    <source>
        <dbReference type="Proteomes" id="UP000887458"/>
    </source>
</evidence>
<reference evidence="1 2" key="1">
    <citation type="journal article" date="2018" name="J. Allergy Clin. Immunol.">
        <title>High-quality assembly of Dermatophagoides pteronyssinus genome and transcriptome reveals a wide range of novel allergens.</title>
        <authorList>
            <person name="Liu X.Y."/>
            <person name="Yang K.Y."/>
            <person name="Wang M.Q."/>
            <person name="Kwok J.S."/>
            <person name="Zeng X."/>
            <person name="Yang Z."/>
            <person name="Xiao X.J."/>
            <person name="Lau C.P."/>
            <person name="Li Y."/>
            <person name="Huang Z.M."/>
            <person name="Ba J.G."/>
            <person name="Yim A.K."/>
            <person name="Ouyang C.Y."/>
            <person name="Ngai S.M."/>
            <person name="Chan T.F."/>
            <person name="Leung E.L."/>
            <person name="Liu L."/>
            <person name="Liu Z.G."/>
            <person name="Tsui S.K."/>
        </authorList>
    </citation>
    <scope>NUCLEOTIDE SEQUENCE [LARGE SCALE GENOMIC DNA]</scope>
    <source>
        <strain evidence="1">Derp</strain>
    </source>
</reference>
<keyword evidence="2" id="KW-1185">Reference proteome</keyword>
<evidence type="ECO:0000313" key="1">
    <source>
        <dbReference type="EMBL" id="KAH9421717.1"/>
    </source>
</evidence>
<organism evidence="1 2">
    <name type="scientific">Dermatophagoides pteronyssinus</name>
    <name type="common">European house dust mite</name>
    <dbReference type="NCBI Taxonomy" id="6956"/>
    <lineage>
        <taxon>Eukaryota</taxon>
        <taxon>Metazoa</taxon>
        <taxon>Ecdysozoa</taxon>
        <taxon>Arthropoda</taxon>
        <taxon>Chelicerata</taxon>
        <taxon>Arachnida</taxon>
        <taxon>Acari</taxon>
        <taxon>Acariformes</taxon>
        <taxon>Sarcoptiformes</taxon>
        <taxon>Astigmata</taxon>
        <taxon>Psoroptidia</taxon>
        <taxon>Analgoidea</taxon>
        <taxon>Pyroglyphidae</taxon>
        <taxon>Dermatophagoidinae</taxon>
        <taxon>Dermatophagoides</taxon>
    </lineage>
</organism>
<dbReference type="EMBL" id="NJHN03000037">
    <property type="protein sequence ID" value="KAH9421717.1"/>
    <property type="molecule type" value="Genomic_DNA"/>
</dbReference>
<sequence length="96" mass="11353">MSFTELHDANNNNDDDDIDKASLKAREYLSFEIFNPDVSIYFCLARLSLLSLTSLLCNRKCNIEHVVLQRQKKDTQIIDYNQHFNHYQITPFIRNN</sequence>
<comment type="caution">
    <text evidence="1">The sequence shown here is derived from an EMBL/GenBank/DDBJ whole genome shotgun (WGS) entry which is preliminary data.</text>
</comment>
<dbReference type="Proteomes" id="UP000887458">
    <property type="component" value="Unassembled WGS sequence"/>
</dbReference>
<proteinExistence type="predicted"/>
<gene>
    <name evidence="1" type="ORF">DERP_002004</name>
</gene>
<name>A0ABQ8JGH7_DERPT</name>
<protein>
    <submittedName>
        <fullName evidence="1">Uncharacterized protein</fullName>
    </submittedName>
</protein>